<evidence type="ECO:0000256" key="1">
    <source>
        <dbReference type="ARBA" id="ARBA00001933"/>
    </source>
</evidence>
<dbReference type="GO" id="GO:0008483">
    <property type="term" value="F:transaminase activity"/>
    <property type="evidence" value="ECO:0007669"/>
    <property type="project" value="UniProtKB-KW"/>
</dbReference>
<evidence type="ECO:0000313" key="9">
    <source>
        <dbReference type="Proteomes" id="UP001597399"/>
    </source>
</evidence>
<evidence type="ECO:0000256" key="5">
    <source>
        <dbReference type="ARBA" id="ARBA00022898"/>
    </source>
</evidence>
<dbReference type="NCBIfam" id="NF005588">
    <property type="entry name" value="PRK07309.1"/>
    <property type="match status" value="1"/>
</dbReference>
<keyword evidence="3 6" id="KW-0032">Aminotransferase</keyword>
<dbReference type="EC" id="2.6.1.-" evidence="6"/>
<reference evidence="9" key="1">
    <citation type="journal article" date="2019" name="Int. J. Syst. Evol. Microbiol.">
        <title>The Global Catalogue of Microorganisms (GCM) 10K type strain sequencing project: providing services to taxonomists for standard genome sequencing and annotation.</title>
        <authorList>
            <consortium name="The Broad Institute Genomics Platform"/>
            <consortium name="The Broad Institute Genome Sequencing Center for Infectious Disease"/>
            <person name="Wu L."/>
            <person name="Ma J."/>
        </authorList>
    </citation>
    <scope>NUCLEOTIDE SEQUENCE [LARGE SCALE GENOMIC DNA]</scope>
    <source>
        <strain evidence="9">TISTR 2466</strain>
    </source>
</reference>
<comment type="caution">
    <text evidence="8">The sequence shown here is derived from an EMBL/GenBank/DDBJ whole genome shotgun (WGS) entry which is preliminary data.</text>
</comment>
<dbReference type="PROSITE" id="PS00105">
    <property type="entry name" value="AA_TRANSFER_CLASS_1"/>
    <property type="match status" value="1"/>
</dbReference>
<protein>
    <recommendedName>
        <fullName evidence="6">Aminotransferase</fullName>
        <ecNumber evidence="6">2.6.1.-</ecNumber>
    </recommendedName>
</protein>
<accession>A0ABW5S1B1</accession>
<dbReference type="InterPro" id="IPR004839">
    <property type="entry name" value="Aminotransferase_I/II_large"/>
</dbReference>
<dbReference type="RefSeq" id="WP_253060537.1">
    <property type="nucleotide sequence ID" value="NZ_JAMXWM010000005.1"/>
</dbReference>
<proteinExistence type="inferred from homology"/>
<evidence type="ECO:0000256" key="3">
    <source>
        <dbReference type="ARBA" id="ARBA00022576"/>
    </source>
</evidence>
<dbReference type="InterPro" id="IPR004838">
    <property type="entry name" value="NHTrfase_class1_PyrdxlP-BS"/>
</dbReference>
<dbReference type="SUPFAM" id="SSF53383">
    <property type="entry name" value="PLP-dependent transferases"/>
    <property type="match status" value="1"/>
</dbReference>
<evidence type="ECO:0000259" key="7">
    <source>
        <dbReference type="Pfam" id="PF00155"/>
    </source>
</evidence>
<sequence length="399" mass="44147">MAHSLVGKMKTELSLLKPSDILKFDQDISDIPDIIKLTLGEPDFNTPEHIKEAGKRSIDNNCSHYAPSAGTLALRKAISNFLKKKYNLFYNPDHEILVTAGATEAIYTVLTSILNPGDKVLIPTPIFPLYIPDTILAKAEPVFMDTSSNGFVLSPELLEETLAKHGESVKAIVFNFPTNPTGVTYRREDVKALAAILEKHDLFVISDEIYSELTYGEHHVSMAEYLPEQTILLNGVSKSHAMTGWRIGFICAPAAITTELSKIHQFTITSTTTMAQDAAQEAFENGMDDGANMRVEYERRRDFVYEEMCKAGFACVKPEGAFYLFAKIPENMIQKSLDFCTDLAHKAKVAAIPGGSFGPGGEGYIRISYAASMEQLRKAMRRIAAYAASLKEEQGSLRR</sequence>
<feature type="domain" description="Aminotransferase class I/classII large" evidence="7">
    <location>
        <begin position="33"/>
        <end position="383"/>
    </location>
</feature>
<dbReference type="PANTHER" id="PTHR46383:SF4">
    <property type="entry name" value="AMINOTRANSFERASE"/>
    <property type="match status" value="1"/>
</dbReference>
<dbReference type="CDD" id="cd00609">
    <property type="entry name" value="AAT_like"/>
    <property type="match status" value="1"/>
</dbReference>
<dbReference type="InterPro" id="IPR015422">
    <property type="entry name" value="PyrdxlP-dep_Trfase_small"/>
</dbReference>
<dbReference type="Gene3D" id="3.90.1150.10">
    <property type="entry name" value="Aspartate Aminotransferase, domain 1"/>
    <property type="match status" value="1"/>
</dbReference>
<dbReference type="EMBL" id="JBHUMQ010000017">
    <property type="protein sequence ID" value="MFD2693580.1"/>
    <property type="molecule type" value="Genomic_DNA"/>
</dbReference>
<keyword evidence="5" id="KW-0663">Pyridoxal phosphate</keyword>
<organism evidence="8 9">
    <name type="scientific">Sporolactobacillus shoreicorticis</name>
    <dbReference type="NCBI Taxonomy" id="1923877"/>
    <lineage>
        <taxon>Bacteria</taxon>
        <taxon>Bacillati</taxon>
        <taxon>Bacillota</taxon>
        <taxon>Bacilli</taxon>
        <taxon>Bacillales</taxon>
        <taxon>Sporolactobacillaceae</taxon>
        <taxon>Sporolactobacillus</taxon>
    </lineage>
</organism>
<dbReference type="InterPro" id="IPR015421">
    <property type="entry name" value="PyrdxlP-dep_Trfase_major"/>
</dbReference>
<dbReference type="Proteomes" id="UP001597399">
    <property type="component" value="Unassembled WGS sequence"/>
</dbReference>
<keyword evidence="9" id="KW-1185">Reference proteome</keyword>
<dbReference type="InterPro" id="IPR050596">
    <property type="entry name" value="AspAT/PAT-like"/>
</dbReference>
<evidence type="ECO:0000256" key="4">
    <source>
        <dbReference type="ARBA" id="ARBA00022679"/>
    </source>
</evidence>
<evidence type="ECO:0000256" key="2">
    <source>
        <dbReference type="ARBA" id="ARBA00007441"/>
    </source>
</evidence>
<dbReference type="Gene3D" id="3.40.640.10">
    <property type="entry name" value="Type I PLP-dependent aspartate aminotransferase-like (Major domain)"/>
    <property type="match status" value="1"/>
</dbReference>
<name>A0ABW5S1B1_9BACL</name>
<dbReference type="Pfam" id="PF00155">
    <property type="entry name" value="Aminotran_1_2"/>
    <property type="match status" value="1"/>
</dbReference>
<evidence type="ECO:0000256" key="6">
    <source>
        <dbReference type="RuleBase" id="RU000481"/>
    </source>
</evidence>
<dbReference type="InterPro" id="IPR015424">
    <property type="entry name" value="PyrdxlP-dep_Trfase"/>
</dbReference>
<gene>
    <name evidence="8" type="ORF">ACFSUE_08060</name>
</gene>
<comment type="cofactor">
    <cofactor evidence="1 6">
        <name>pyridoxal 5'-phosphate</name>
        <dbReference type="ChEBI" id="CHEBI:597326"/>
    </cofactor>
</comment>
<evidence type="ECO:0000313" key="8">
    <source>
        <dbReference type="EMBL" id="MFD2693580.1"/>
    </source>
</evidence>
<dbReference type="PANTHER" id="PTHR46383">
    <property type="entry name" value="ASPARTATE AMINOTRANSFERASE"/>
    <property type="match status" value="1"/>
</dbReference>
<keyword evidence="4 6" id="KW-0808">Transferase</keyword>
<comment type="similarity">
    <text evidence="2 6">Belongs to the class-I pyridoxal-phosphate-dependent aminotransferase family.</text>
</comment>